<reference evidence="5" key="1">
    <citation type="submission" date="2025-08" db="UniProtKB">
        <authorList>
            <consortium name="RefSeq"/>
        </authorList>
    </citation>
    <scope>IDENTIFICATION</scope>
    <source>
        <tissue evidence="5">Total insect</tissue>
    </source>
</reference>
<dbReference type="InterPro" id="IPR000618">
    <property type="entry name" value="Insect_cuticle"/>
</dbReference>
<evidence type="ECO:0000256" key="2">
    <source>
        <dbReference type="PROSITE-ProRule" id="PRU00497"/>
    </source>
</evidence>
<dbReference type="GeneID" id="117651408"/>
<dbReference type="RefSeq" id="XP_034251335.1">
    <property type="nucleotide sequence ID" value="XM_034395444.1"/>
</dbReference>
<accession>A0A6P9A1P1</accession>
<keyword evidence="4" id="KW-1185">Reference proteome</keyword>
<dbReference type="GO" id="GO:0062129">
    <property type="term" value="C:chitin-based extracellular matrix"/>
    <property type="evidence" value="ECO:0007669"/>
    <property type="project" value="TreeGrafter"/>
</dbReference>
<evidence type="ECO:0000313" key="5">
    <source>
        <dbReference type="RefSeq" id="XP_034251335.1"/>
    </source>
</evidence>
<gene>
    <name evidence="5" type="primary">LOC117651408</name>
</gene>
<name>A0A6P9A1P1_THRPL</name>
<keyword evidence="1 2" id="KW-0193">Cuticle</keyword>
<dbReference type="Proteomes" id="UP000515158">
    <property type="component" value="Unplaced"/>
</dbReference>
<keyword evidence="3" id="KW-0732">Signal</keyword>
<organism evidence="5">
    <name type="scientific">Thrips palmi</name>
    <name type="common">Melon thrips</name>
    <dbReference type="NCBI Taxonomy" id="161013"/>
    <lineage>
        <taxon>Eukaryota</taxon>
        <taxon>Metazoa</taxon>
        <taxon>Ecdysozoa</taxon>
        <taxon>Arthropoda</taxon>
        <taxon>Hexapoda</taxon>
        <taxon>Insecta</taxon>
        <taxon>Pterygota</taxon>
        <taxon>Neoptera</taxon>
        <taxon>Paraneoptera</taxon>
        <taxon>Thysanoptera</taxon>
        <taxon>Terebrantia</taxon>
        <taxon>Thripoidea</taxon>
        <taxon>Thripidae</taxon>
        <taxon>Thrips</taxon>
    </lineage>
</organism>
<evidence type="ECO:0000256" key="3">
    <source>
        <dbReference type="SAM" id="SignalP"/>
    </source>
</evidence>
<dbReference type="PRINTS" id="PR00947">
    <property type="entry name" value="CUTICLE"/>
</dbReference>
<proteinExistence type="predicted"/>
<evidence type="ECO:0000313" key="4">
    <source>
        <dbReference type="Proteomes" id="UP000515158"/>
    </source>
</evidence>
<sequence length="284" mass="30799">MKLLILAALVAVAVADYHDDTFHFSTLGSSPSLTGLTAYRTSGLESAGFARQAKQYTVQAASPAVYSSFSAKPAYTQYSTQQLLQPAYTKKYTVQQVAQPAYTEKYTVQQVAQPAYVEKYSVQPAYAKQYSTQQFVQPAYTQEYSAVKQYAAKPLVQQYSALSGASAYAANAPQFRILSQVQEADPAGPYKLSYSTENGIQVSEQGALANGAEGPAVATQGSYSYTGPDGQVYTVNWIADENGYRASGDHLPVPPPVPAEILKSLEEIARSGSRFDEQGRPFRK</sequence>
<dbReference type="PANTHER" id="PTHR10380">
    <property type="entry name" value="CUTICLE PROTEIN"/>
    <property type="match status" value="1"/>
</dbReference>
<dbReference type="GO" id="GO:0008010">
    <property type="term" value="F:structural constituent of chitin-based larval cuticle"/>
    <property type="evidence" value="ECO:0007669"/>
    <property type="project" value="TreeGrafter"/>
</dbReference>
<feature type="signal peptide" evidence="3">
    <location>
        <begin position="1"/>
        <end position="15"/>
    </location>
</feature>
<dbReference type="OrthoDB" id="6515429at2759"/>
<dbReference type="AlphaFoldDB" id="A0A6P9A1P1"/>
<dbReference type="InParanoid" id="A0A6P9A1P1"/>
<dbReference type="Pfam" id="PF00379">
    <property type="entry name" value="Chitin_bind_4"/>
    <property type="match status" value="1"/>
</dbReference>
<feature type="chain" id="PRO_5027991747" evidence="3">
    <location>
        <begin position="16"/>
        <end position="284"/>
    </location>
</feature>
<dbReference type="InterPro" id="IPR050468">
    <property type="entry name" value="Cuticle_Struct_Prot"/>
</dbReference>
<protein>
    <submittedName>
        <fullName evidence="5">Uncharacterized protein LOC117651408</fullName>
    </submittedName>
</protein>
<dbReference type="PROSITE" id="PS51155">
    <property type="entry name" value="CHIT_BIND_RR_2"/>
    <property type="match status" value="1"/>
</dbReference>
<dbReference type="PANTHER" id="PTHR10380:SF173">
    <property type="entry name" value="CUTICULAR PROTEIN 47EF, ISOFORM C-RELATED"/>
    <property type="match status" value="1"/>
</dbReference>
<dbReference type="KEGG" id="tpal:117651408"/>
<evidence type="ECO:0000256" key="1">
    <source>
        <dbReference type="ARBA" id="ARBA00022460"/>
    </source>
</evidence>